<feature type="transmembrane region" description="Helical" evidence="8">
    <location>
        <begin position="170"/>
        <end position="196"/>
    </location>
</feature>
<evidence type="ECO:0000313" key="9">
    <source>
        <dbReference type="EMBL" id="CAD7431027.1"/>
    </source>
</evidence>
<feature type="transmembrane region" description="Helical" evidence="8">
    <location>
        <begin position="138"/>
        <end position="158"/>
    </location>
</feature>
<dbReference type="GO" id="GO:0050909">
    <property type="term" value="P:sensory perception of taste"/>
    <property type="evidence" value="ECO:0007669"/>
    <property type="project" value="InterPro"/>
</dbReference>
<comment type="caution">
    <text evidence="8">Lacks conserved residue(s) required for the propagation of feature annotation.</text>
</comment>
<feature type="transmembrane region" description="Helical" evidence="8">
    <location>
        <begin position="80"/>
        <end position="100"/>
    </location>
</feature>
<evidence type="ECO:0000256" key="7">
    <source>
        <dbReference type="ARBA" id="ARBA00023224"/>
    </source>
</evidence>
<evidence type="ECO:0000256" key="5">
    <source>
        <dbReference type="ARBA" id="ARBA00023136"/>
    </source>
</evidence>
<evidence type="ECO:0000256" key="8">
    <source>
        <dbReference type="RuleBase" id="RU363108"/>
    </source>
</evidence>
<dbReference type="InterPro" id="IPR013604">
    <property type="entry name" value="7TM_chemorcpt"/>
</dbReference>
<feature type="transmembrane region" description="Helical" evidence="8">
    <location>
        <begin position="378"/>
        <end position="399"/>
    </location>
</feature>
<feature type="transmembrane region" description="Helical" evidence="8">
    <location>
        <begin position="287"/>
        <end position="306"/>
    </location>
</feature>
<comment type="subcellular location">
    <subcellularLocation>
        <location evidence="1 8">Cell membrane</location>
        <topology evidence="1 8">Multi-pass membrane protein</topology>
    </subcellularLocation>
</comment>
<dbReference type="EMBL" id="OB794765">
    <property type="protein sequence ID" value="CAD7431027.1"/>
    <property type="molecule type" value="Genomic_DNA"/>
</dbReference>
<gene>
    <name evidence="9" type="ORF">TMSB3V08_LOCUS7772</name>
</gene>
<dbReference type="GO" id="GO:0030424">
    <property type="term" value="C:axon"/>
    <property type="evidence" value="ECO:0007669"/>
    <property type="project" value="TreeGrafter"/>
</dbReference>
<proteinExistence type="inferred from homology"/>
<dbReference type="GO" id="GO:0043025">
    <property type="term" value="C:neuronal cell body"/>
    <property type="evidence" value="ECO:0007669"/>
    <property type="project" value="TreeGrafter"/>
</dbReference>
<evidence type="ECO:0000256" key="2">
    <source>
        <dbReference type="ARBA" id="ARBA00022475"/>
    </source>
</evidence>
<sequence length="432" mass="49806">MAAKKEESFYSFLRPLALIIRVSGMFPLSGSHNRNGDRTSYRFLSLDTAWCFILLVSMMVLLKLAASFKVLFFIQQKENFWEAVMAHFVTIQSLLNFFFIQLGARHVPKLIWNLEEFYSKKRQAFPDSPEMRQFTCKYLPLLFVLLTVLVIEIEQYYFCEYLTPGTFHAQLVTYILFALLGTWQYFPLIVFIYLCFVIQKQFYEVKAITRRVLAPLRRDDAEATVDVTEELDRARLLHSLLSSAVRRLTLAYGELVAVDFVAVMVVFVLDLYMYISFAEQKRMAPLMFMFINGFFAFLVATTAQGITDSEVYPHLRGEREKLWENHSQYVRKGLDHNLPVIGSLVYCESSALDHANSVVQDLRMVPVSRLSPKNQAEVHMFMSQIVACPVHVSAAGYFVVGKTQITAILSSVATYLIVMIQFSPFLKQLTMR</sequence>
<dbReference type="AlphaFoldDB" id="A0A7R9EBS1"/>
<keyword evidence="3 8" id="KW-0812">Transmembrane</keyword>
<dbReference type="GO" id="GO:0007165">
    <property type="term" value="P:signal transduction"/>
    <property type="evidence" value="ECO:0007669"/>
    <property type="project" value="UniProtKB-KW"/>
</dbReference>
<comment type="similarity">
    <text evidence="8">Belongs to the insect chemoreceptor superfamily. Gustatory receptor (GR) family.</text>
</comment>
<keyword evidence="7 8" id="KW-0807">Transducer</keyword>
<name>A0A7R9EBS1_9NEOP</name>
<accession>A0A7R9EBS1</accession>
<keyword evidence="2 8" id="KW-1003">Cell membrane</keyword>
<organism evidence="9">
    <name type="scientific">Timema monikensis</name>
    <dbReference type="NCBI Taxonomy" id="170555"/>
    <lineage>
        <taxon>Eukaryota</taxon>
        <taxon>Metazoa</taxon>
        <taxon>Ecdysozoa</taxon>
        <taxon>Arthropoda</taxon>
        <taxon>Hexapoda</taxon>
        <taxon>Insecta</taxon>
        <taxon>Pterygota</taxon>
        <taxon>Neoptera</taxon>
        <taxon>Polyneoptera</taxon>
        <taxon>Phasmatodea</taxon>
        <taxon>Timematodea</taxon>
        <taxon>Timematoidea</taxon>
        <taxon>Timematidae</taxon>
        <taxon>Timema</taxon>
    </lineage>
</organism>
<comment type="function">
    <text evidence="8">Gustatory receptor which mediates acceptance or avoidance behavior, depending on its substrates.</text>
</comment>
<feature type="transmembrane region" description="Helical" evidence="8">
    <location>
        <begin position="405"/>
        <end position="426"/>
    </location>
</feature>
<keyword evidence="5 8" id="KW-0472">Membrane</keyword>
<dbReference type="Pfam" id="PF08395">
    <property type="entry name" value="7tm_7"/>
    <property type="match status" value="2"/>
</dbReference>
<keyword evidence="4 8" id="KW-1133">Transmembrane helix</keyword>
<keyword evidence="6 8" id="KW-0675">Receptor</keyword>
<evidence type="ECO:0000256" key="6">
    <source>
        <dbReference type="ARBA" id="ARBA00023170"/>
    </source>
</evidence>
<evidence type="ECO:0000256" key="3">
    <source>
        <dbReference type="ARBA" id="ARBA00022692"/>
    </source>
</evidence>
<feature type="transmembrane region" description="Helical" evidence="8">
    <location>
        <begin position="49"/>
        <end position="74"/>
    </location>
</feature>
<reference evidence="9" key="1">
    <citation type="submission" date="2020-11" db="EMBL/GenBank/DDBJ databases">
        <authorList>
            <person name="Tran Van P."/>
        </authorList>
    </citation>
    <scope>NUCLEOTIDE SEQUENCE</scope>
</reference>
<protein>
    <recommendedName>
        <fullName evidence="8">Gustatory receptor</fullName>
    </recommendedName>
</protein>
<evidence type="ECO:0000256" key="1">
    <source>
        <dbReference type="ARBA" id="ARBA00004651"/>
    </source>
</evidence>
<dbReference type="PANTHER" id="PTHR21143">
    <property type="entry name" value="INVERTEBRATE GUSTATORY RECEPTOR"/>
    <property type="match status" value="1"/>
</dbReference>
<evidence type="ECO:0000256" key="4">
    <source>
        <dbReference type="ARBA" id="ARBA00022989"/>
    </source>
</evidence>
<feature type="transmembrane region" description="Helical" evidence="8">
    <location>
        <begin position="255"/>
        <end position="275"/>
    </location>
</feature>
<dbReference type="PANTHER" id="PTHR21143:SF121">
    <property type="entry name" value="GUSTATORY AND ODORANT RECEPTOR 21A"/>
    <property type="match status" value="1"/>
</dbReference>
<dbReference type="GO" id="GO:0030425">
    <property type="term" value="C:dendrite"/>
    <property type="evidence" value="ECO:0007669"/>
    <property type="project" value="TreeGrafter"/>
</dbReference>
<dbReference type="GO" id="GO:0005886">
    <property type="term" value="C:plasma membrane"/>
    <property type="evidence" value="ECO:0007669"/>
    <property type="project" value="UniProtKB-SubCell"/>
</dbReference>